<sequence length="60" mass="7059">MLKNTRGVTISYYDKKRPRWPTLSVNFRLFSSCALQIDISFLSALHAQVQCQDLNWELRV</sequence>
<dbReference type="AlphaFoldDB" id="A0A0E9XM64"/>
<organism evidence="1">
    <name type="scientific">Anguilla anguilla</name>
    <name type="common">European freshwater eel</name>
    <name type="synonym">Muraena anguilla</name>
    <dbReference type="NCBI Taxonomy" id="7936"/>
    <lineage>
        <taxon>Eukaryota</taxon>
        <taxon>Metazoa</taxon>
        <taxon>Chordata</taxon>
        <taxon>Craniata</taxon>
        <taxon>Vertebrata</taxon>
        <taxon>Euteleostomi</taxon>
        <taxon>Actinopterygii</taxon>
        <taxon>Neopterygii</taxon>
        <taxon>Teleostei</taxon>
        <taxon>Anguilliformes</taxon>
        <taxon>Anguillidae</taxon>
        <taxon>Anguilla</taxon>
    </lineage>
</organism>
<reference evidence="1" key="2">
    <citation type="journal article" date="2015" name="Fish Shellfish Immunol.">
        <title>Early steps in the European eel (Anguilla anguilla)-Vibrio vulnificus interaction in the gills: Role of the RtxA13 toxin.</title>
        <authorList>
            <person name="Callol A."/>
            <person name="Pajuelo D."/>
            <person name="Ebbesson L."/>
            <person name="Teles M."/>
            <person name="MacKenzie S."/>
            <person name="Amaro C."/>
        </authorList>
    </citation>
    <scope>NUCLEOTIDE SEQUENCE</scope>
</reference>
<protein>
    <submittedName>
        <fullName evidence="1">Uncharacterized protein</fullName>
    </submittedName>
</protein>
<name>A0A0E9XM64_ANGAN</name>
<proteinExistence type="predicted"/>
<reference evidence="1" key="1">
    <citation type="submission" date="2014-11" db="EMBL/GenBank/DDBJ databases">
        <authorList>
            <person name="Amaro Gonzalez C."/>
        </authorList>
    </citation>
    <scope>NUCLEOTIDE SEQUENCE</scope>
</reference>
<accession>A0A0E9XM64</accession>
<evidence type="ECO:0000313" key="1">
    <source>
        <dbReference type="EMBL" id="JAI03527.1"/>
    </source>
</evidence>
<dbReference type="EMBL" id="GBXM01005051">
    <property type="protein sequence ID" value="JAI03527.1"/>
    <property type="molecule type" value="Transcribed_RNA"/>
</dbReference>